<dbReference type="InterPro" id="IPR014720">
    <property type="entry name" value="dsRBD_dom"/>
</dbReference>
<organism evidence="2 3">
    <name type="scientific">Salix purpurea</name>
    <name type="common">Purple osier willow</name>
    <dbReference type="NCBI Taxonomy" id="77065"/>
    <lineage>
        <taxon>Eukaryota</taxon>
        <taxon>Viridiplantae</taxon>
        <taxon>Streptophyta</taxon>
        <taxon>Embryophyta</taxon>
        <taxon>Tracheophyta</taxon>
        <taxon>Spermatophyta</taxon>
        <taxon>Magnoliopsida</taxon>
        <taxon>eudicotyledons</taxon>
        <taxon>Gunneridae</taxon>
        <taxon>Pentapetalae</taxon>
        <taxon>rosids</taxon>
        <taxon>fabids</taxon>
        <taxon>Malpighiales</taxon>
        <taxon>Salicaceae</taxon>
        <taxon>Saliceae</taxon>
        <taxon>Salix</taxon>
    </lineage>
</organism>
<protein>
    <recommendedName>
        <fullName evidence="1">DRBM domain-containing protein</fullName>
    </recommendedName>
</protein>
<dbReference type="OrthoDB" id="10435896at2759"/>
<keyword evidence="3" id="KW-1185">Reference proteome</keyword>
<dbReference type="Gene3D" id="3.30.160.20">
    <property type="match status" value="1"/>
</dbReference>
<dbReference type="Pfam" id="PF00035">
    <property type="entry name" value="dsrm"/>
    <property type="match status" value="1"/>
</dbReference>
<dbReference type="AlphaFoldDB" id="A0A9Q0V980"/>
<reference evidence="2" key="1">
    <citation type="submission" date="2022-11" db="EMBL/GenBank/DDBJ databases">
        <authorList>
            <person name="Hyden B.L."/>
            <person name="Feng K."/>
            <person name="Yates T."/>
            <person name="Jawdy S."/>
            <person name="Smart L.B."/>
            <person name="Muchero W."/>
        </authorList>
    </citation>
    <scope>NUCLEOTIDE SEQUENCE</scope>
    <source>
        <tissue evidence="2">Shoot tip</tissue>
    </source>
</reference>
<comment type="caution">
    <text evidence="2">The sequence shown here is derived from an EMBL/GenBank/DDBJ whole genome shotgun (WGS) entry which is preliminary data.</text>
</comment>
<sequence length="162" mass="18203">MSKLNYHISLQPRGWDLPPYIFNKQGHDHNPLFYPIVTVNASSSSSRKPRAKSDAAELALNHFSLPAPSLSAGCSSGSAGVNTRPSTGGTLQLNQQDAKPTHLSNEAVAASKNDESLEGETKFSFEFFIFLQNHYRFLVLEWRFSIYCYNHFYVRCIINCNL</sequence>
<evidence type="ECO:0000313" key="2">
    <source>
        <dbReference type="EMBL" id="KAJ6744157.1"/>
    </source>
</evidence>
<dbReference type="EMBL" id="JAPFFK010000009">
    <property type="protein sequence ID" value="KAJ6744157.1"/>
    <property type="molecule type" value="Genomic_DNA"/>
</dbReference>
<name>A0A9Q0V980_SALPP</name>
<evidence type="ECO:0000259" key="1">
    <source>
        <dbReference type="Pfam" id="PF00035"/>
    </source>
</evidence>
<proteinExistence type="predicted"/>
<dbReference type="SUPFAM" id="SSF54768">
    <property type="entry name" value="dsRNA-binding domain-like"/>
    <property type="match status" value="1"/>
</dbReference>
<gene>
    <name evidence="2" type="ORF">OIU79_030470</name>
</gene>
<accession>A0A9Q0V980</accession>
<reference evidence="2" key="2">
    <citation type="journal article" date="2023" name="Int. J. Mol. Sci.">
        <title>De Novo Assembly and Annotation of 11 Diverse Shrub Willow (Salix) Genomes Reveals Novel Gene Organization in Sex-Linked Regions.</title>
        <authorList>
            <person name="Hyden B."/>
            <person name="Feng K."/>
            <person name="Yates T.B."/>
            <person name="Jawdy S."/>
            <person name="Cereghino C."/>
            <person name="Smart L.B."/>
            <person name="Muchero W."/>
        </authorList>
    </citation>
    <scope>NUCLEOTIDE SEQUENCE</scope>
    <source>
        <tissue evidence="2">Shoot tip</tissue>
    </source>
</reference>
<feature type="domain" description="DRBM" evidence="1">
    <location>
        <begin position="11"/>
        <end position="61"/>
    </location>
</feature>
<dbReference type="Proteomes" id="UP001151532">
    <property type="component" value="Chromosome 19"/>
</dbReference>
<evidence type="ECO:0000313" key="3">
    <source>
        <dbReference type="Proteomes" id="UP001151532"/>
    </source>
</evidence>